<comment type="similarity">
    <text evidence="1">Belongs to the small GTPase superfamily. RGK family.</text>
</comment>
<dbReference type="Pfam" id="PF00071">
    <property type="entry name" value="Ras"/>
    <property type="match status" value="1"/>
</dbReference>
<evidence type="ECO:0000313" key="4">
    <source>
        <dbReference type="EMBL" id="OQR71195.1"/>
    </source>
</evidence>
<feature type="region of interest" description="Disordered" evidence="3">
    <location>
        <begin position="233"/>
        <end position="255"/>
    </location>
</feature>
<dbReference type="Proteomes" id="UP000192247">
    <property type="component" value="Unassembled WGS sequence"/>
</dbReference>
<dbReference type="EMBL" id="MNPL01015201">
    <property type="protein sequence ID" value="OQR71195.1"/>
    <property type="molecule type" value="Genomic_DNA"/>
</dbReference>
<feature type="compositionally biased region" description="Basic and acidic residues" evidence="3">
    <location>
        <begin position="160"/>
        <end position="197"/>
    </location>
</feature>
<evidence type="ECO:0008006" key="6">
    <source>
        <dbReference type="Google" id="ProtNLM"/>
    </source>
</evidence>
<dbReference type="PANTHER" id="PTHR45775">
    <property type="entry name" value="RAD, GEM/KIR FAMILY MEMBER 2, ISOFORM C"/>
    <property type="match status" value="1"/>
</dbReference>
<name>A0A1V9XCB2_9ACAR</name>
<proteinExistence type="inferred from homology"/>
<dbReference type="Gene3D" id="3.40.50.300">
    <property type="entry name" value="P-loop containing nucleotide triphosphate hydrolases"/>
    <property type="match status" value="1"/>
</dbReference>
<evidence type="ECO:0000256" key="1">
    <source>
        <dbReference type="ARBA" id="ARBA00008846"/>
    </source>
</evidence>
<feature type="region of interest" description="Disordered" evidence="3">
    <location>
        <begin position="208"/>
        <end position="227"/>
    </location>
</feature>
<feature type="compositionally biased region" description="Low complexity" evidence="3">
    <location>
        <begin position="316"/>
        <end position="336"/>
    </location>
</feature>
<dbReference type="GO" id="GO:0005886">
    <property type="term" value="C:plasma membrane"/>
    <property type="evidence" value="ECO:0007669"/>
    <property type="project" value="TreeGrafter"/>
</dbReference>
<dbReference type="InterPro" id="IPR051641">
    <property type="entry name" value="RGK_GTP-binding_reg"/>
</dbReference>
<dbReference type="SMART" id="SM00175">
    <property type="entry name" value="RAB"/>
    <property type="match status" value="1"/>
</dbReference>
<feature type="region of interest" description="Disordered" evidence="3">
    <location>
        <begin position="1"/>
        <end position="112"/>
    </location>
</feature>
<dbReference type="GO" id="GO:0003924">
    <property type="term" value="F:GTPase activity"/>
    <property type="evidence" value="ECO:0007669"/>
    <property type="project" value="InterPro"/>
</dbReference>
<feature type="region of interest" description="Disordered" evidence="3">
    <location>
        <begin position="146"/>
        <end position="197"/>
    </location>
</feature>
<dbReference type="GO" id="GO:0005246">
    <property type="term" value="F:calcium channel regulator activity"/>
    <property type="evidence" value="ECO:0007669"/>
    <property type="project" value="TreeGrafter"/>
</dbReference>
<keyword evidence="2" id="KW-0597">Phosphoprotein</keyword>
<organism evidence="4 5">
    <name type="scientific">Tropilaelaps mercedesae</name>
    <dbReference type="NCBI Taxonomy" id="418985"/>
    <lineage>
        <taxon>Eukaryota</taxon>
        <taxon>Metazoa</taxon>
        <taxon>Ecdysozoa</taxon>
        <taxon>Arthropoda</taxon>
        <taxon>Chelicerata</taxon>
        <taxon>Arachnida</taxon>
        <taxon>Acari</taxon>
        <taxon>Parasitiformes</taxon>
        <taxon>Mesostigmata</taxon>
        <taxon>Gamasina</taxon>
        <taxon>Dermanyssoidea</taxon>
        <taxon>Laelapidae</taxon>
        <taxon>Tropilaelaps</taxon>
    </lineage>
</organism>
<dbReference type="GO" id="GO:0005525">
    <property type="term" value="F:GTP binding"/>
    <property type="evidence" value="ECO:0007669"/>
    <property type="project" value="InterPro"/>
</dbReference>
<dbReference type="InParanoid" id="A0A1V9XCB2"/>
<evidence type="ECO:0000256" key="3">
    <source>
        <dbReference type="SAM" id="MobiDB-lite"/>
    </source>
</evidence>
<dbReference type="SMART" id="SM00173">
    <property type="entry name" value="RAS"/>
    <property type="match status" value="1"/>
</dbReference>
<comment type="caution">
    <text evidence="4">The sequence shown here is derived from an EMBL/GenBank/DDBJ whole genome shotgun (WGS) entry which is preliminary data.</text>
</comment>
<dbReference type="InterPro" id="IPR027417">
    <property type="entry name" value="P-loop_NTPase"/>
</dbReference>
<keyword evidence="5" id="KW-1185">Reference proteome</keyword>
<dbReference type="AlphaFoldDB" id="A0A1V9XCB2"/>
<dbReference type="PANTHER" id="PTHR45775:SF1">
    <property type="entry name" value="RAD, GEM_KIR FAMILY MEMBER 3, ISOFORM E"/>
    <property type="match status" value="1"/>
</dbReference>
<evidence type="ECO:0000313" key="5">
    <source>
        <dbReference type="Proteomes" id="UP000192247"/>
    </source>
</evidence>
<feature type="compositionally biased region" description="Basic and acidic residues" evidence="3">
    <location>
        <begin position="588"/>
        <end position="612"/>
    </location>
</feature>
<dbReference type="InterPro" id="IPR001806">
    <property type="entry name" value="Small_GTPase"/>
</dbReference>
<dbReference type="PROSITE" id="PS51421">
    <property type="entry name" value="RAS"/>
    <property type="match status" value="1"/>
</dbReference>
<gene>
    <name evidence="4" type="ORF">BIW11_01542</name>
</gene>
<sequence length="800" mass="89211">MNRHFRMTSSTETEYDMRDFPPPYQSRQFSGADDCYDEDDVAPPQDCLVGRGGGSPSRGFYPLSPTGHTHPPHPHLPSASSPRTPDRDVENHLSGYVSPSLRPSESFQPYNAVRRPRSASIPFVLDGGHDGRPASSASHRVDRVLIEQDSITSPPNCYVTREHHVDRERDRDRGGRDSEYRSPSSRDGDRGDRDDLRGVGAMARGVCSYVPHPVDSPDSPSGRVRRPRARTLEGLFASRHNRSQSYRSSSARSETSDVYDDFGAEFFRPRVSTMPSCGNGPSPSGDEGQFYLARNFSHNEKGEIINRGDCYREGSRSNTSVCSSSSNKSSPAAAPSGEGGPPLRVMMLGGVGVGKSALVSQFMSSEFVNAYEYSCGLKLIKARLPSPGQALRIFPMDASNPTNLTGLFQTKPTPAHLQPMNGLQTPRNFTLIPTATTLSSLERFTHTPDSIANEEEIRAVSVMLDDDEFYLCFIDHPICSDLSHPGATDDKGSEADAYLVVFSVTDASTFQTAEDILQKLRQRGDIHNRAVILVANKCDLVRSREVSDHQAKEIACRFECKYSEISAGLKHNVDELLVGLVTQMKLKAEQARDTGRDGREGSGRESGHNGHGHDKRRHSKTSLFLGNRTSIKRTKTVASMPRFCERKRTLRKNAYTWVFLREVIWPRGAYQESLVRQPPRVVNRRTNTDDPGNWLQSWLRLCCSEGKLGPSRHLSPKKKDLERADTSLQNGPAVNHRDVIHRRAPPQKTTQKSLQAYNRRTLVEASERTEQHRTPSQDDFVVWIWAVSQSFTVNVEISEE</sequence>
<feature type="region of interest" description="Disordered" evidence="3">
    <location>
        <begin position="588"/>
        <end position="624"/>
    </location>
</feature>
<evidence type="ECO:0000256" key="2">
    <source>
        <dbReference type="ARBA" id="ARBA00022553"/>
    </source>
</evidence>
<feature type="compositionally biased region" description="Low complexity" evidence="3">
    <location>
        <begin position="243"/>
        <end position="253"/>
    </location>
</feature>
<dbReference type="SUPFAM" id="SSF52540">
    <property type="entry name" value="P-loop containing nucleoside triphosphate hydrolases"/>
    <property type="match status" value="1"/>
</dbReference>
<reference evidence="4 5" key="1">
    <citation type="journal article" date="2017" name="Gigascience">
        <title>Draft genome of the honey bee ectoparasitic mite, Tropilaelaps mercedesae, is shaped by the parasitic life history.</title>
        <authorList>
            <person name="Dong X."/>
            <person name="Armstrong S.D."/>
            <person name="Xia D."/>
            <person name="Makepeace B.L."/>
            <person name="Darby A.C."/>
            <person name="Kadowaki T."/>
        </authorList>
    </citation>
    <scope>NUCLEOTIDE SEQUENCE [LARGE SCALE GENOMIC DNA]</scope>
    <source>
        <strain evidence="4">Wuxi-XJTLU</strain>
    </source>
</reference>
<accession>A0A1V9XCB2</accession>
<dbReference type="PROSITE" id="PS51419">
    <property type="entry name" value="RAB"/>
    <property type="match status" value="1"/>
</dbReference>
<dbReference type="STRING" id="418985.A0A1V9XCB2"/>
<dbReference type="OrthoDB" id="5239715at2759"/>
<protein>
    <recommendedName>
        <fullName evidence="6">GTP-binding protein GEM-like</fullName>
    </recommendedName>
</protein>
<feature type="compositionally biased region" description="Low complexity" evidence="3">
    <location>
        <begin position="208"/>
        <end position="221"/>
    </location>
</feature>
<feature type="region of interest" description="Disordered" evidence="3">
    <location>
        <begin position="316"/>
        <end position="339"/>
    </location>
</feature>
<dbReference type="PRINTS" id="PR00449">
    <property type="entry name" value="RASTRNSFRMNG"/>
</dbReference>